<keyword evidence="1" id="KW-0238">DNA-binding</keyword>
<reference evidence="3 4" key="1">
    <citation type="journal article" date="2019" name="Int. J. Syst. Evol. Microbiol.">
        <title>The Global Catalogue of Microorganisms (GCM) 10K type strain sequencing project: providing services to taxonomists for standard genome sequencing and annotation.</title>
        <authorList>
            <consortium name="The Broad Institute Genomics Platform"/>
            <consortium name="The Broad Institute Genome Sequencing Center for Infectious Disease"/>
            <person name="Wu L."/>
            <person name="Ma J."/>
        </authorList>
    </citation>
    <scope>NUCLEOTIDE SEQUENCE [LARGE SCALE GENOMIC DNA]</scope>
    <source>
        <strain evidence="3 4">JCM 12774</strain>
    </source>
</reference>
<gene>
    <name evidence="3" type="ORF">GCM10008933_32130</name>
</gene>
<comment type="caution">
    <text evidence="3">The sequence shown here is derived from an EMBL/GenBank/DDBJ whole genome shotgun (WGS) entry which is preliminary data.</text>
</comment>
<proteinExistence type="predicted"/>
<dbReference type="InterPro" id="IPR009061">
    <property type="entry name" value="DNA-bd_dom_put_sf"/>
</dbReference>
<dbReference type="SUPFAM" id="SSF46955">
    <property type="entry name" value="Putative DNA-binding domain"/>
    <property type="match status" value="1"/>
</dbReference>
<dbReference type="InterPro" id="IPR000551">
    <property type="entry name" value="MerR-type_HTH_dom"/>
</dbReference>
<keyword evidence="4" id="KW-1185">Reference proteome</keyword>
<organism evidence="3 4">
    <name type="scientific">Paenibacillus motobuensis</name>
    <dbReference type="NCBI Taxonomy" id="295324"/>
    <lineage>
        <taxon>Bacteria</taxon>
        <taxon>Bacillati</taxon>
        <taxon>Bacillota</taxon>
        <taxon>Bacilli</taxon>
        <taxon>Bacillales</taxon>
        <taxon>Paenibacillaceae</taxon>
        <taxon>Paenibacillus</taxon>
    </lineage>
</organism>
<dbReference type="Proteomes" id="UP001500340">
    <property type="component" value="Unassembled WGS sequence"/>
</dbReference>
<dbReference type="Pfam" id="PF13411">
    <property type="entry name" value="MerR_1"/>
    <property type="match status" value="1"/>
</dbReference>
<dbReference type="InterPro" id="IPR047057">
    <property type="entry name" value="MerR_fam"/>
</dbReference>
<dbReference type="PRINTS" id="PR00040">
    <property type="entry name" value="HTHMERR"/>
</dbReference>
<dbReference type="EMBL" id="BAAACX010000015">
    <property type="protein sequence ID" value="GAA0399092.1"/>
    <property type="molecule type" value="Genomic_DNA"/>
</dbReference>
<dbReference type="CDD" id="cd01106">
    <property type="entry name" value="HTH_TipAL-Mta"/>
    <property type="match status" value="1"/>
</dbReference>
<dbReference type="PANTHER" id="PTHR30204:SF96">
    <property type="entry name" value="CHROMOSOME-ANCHORING PROTEIN RACA"/>
    <property type="match status" value="1"/>
</dbReference>
<dbReference type="Gene3D" id="1.10.1660.10">
    <property type="match status" value="1"/>
</dbReference>
<evidence type="ECO:0000256" key="1">
    <source>
        <dbReference type="ARBA" id="ARBA00023125"/>
    </source>
</evidence>
<feature type="domain" description="HTH merR-type" evidence="2">
    <location>
        <begin position="1"/>
        <end position="70"/>
    </location>
</feature>
<sequence>MIHIKDVAKQTDISVRTLRYYDQIGLLKAPAKTEGGHRLYSEEELKKLQYIQFLKGMGYSLQEIKDMLSDTNWNWLASLNNQLACILEEQQRLKRIESSLRELINGIVVEGGDEQSAVQKLTQLSHQYQKRSSSIKEGMFNKKEMELLKKVPKMNGEDPDSMEWIALLGQLKQHKKAGPGSPKVQNIIRRMLEKQAEQFKDETEFIDKLWEFRKSPQQSELLGLYPIETEILDFMERAYDIYIASIQGAAKRQGGES</sequence>
<dbReference type="PROSITE" id="PS50937">
    <property type="entry name" value="HTH_MERR_2"/>
    <property type="match status" value="1"/>
</dbReference>
<name>A0ABN0YKZ1_9BACL</name>
<evidence type="ECO:0000313" key="3">
    <source>
        <dbReference type="EMBL" id="GAA0399092.1"/>
    </source>
</evidence>
<evidence type="ECO:0000259" key="2">
    <source>
        <dbReference type="PROSITE" id="PS50937"/>
    </source>
</evidence>
<accession>A0ABN0YKZ1</accession>
<protein>
    <submittedName>
        <fullName evidence="3">MerR family transcriptional regulator</fullName>
    </submittedName>
</protein>
<dbReference type="SMART" id="SM00422">
    <property type="entry name" value="HTH_MERR"/>
    <property type="match status" value="1"/>
</dbReference>
<dbReference type="RefSeq" id="WP_343862898.1">
    <property type="nucleotide sequence ID" value="NZ_BAAACX010000015.1"/>
</dbReference>
<evidence type="ECO:0000313" key="4">
    <source>
        <dbReference type="Proteomes" id="UP001500340"/>
    </source>
</evidence>
<dbReference type="PANTHER" id="PTHR30204">
    <property type="entry name" value="REDOX-CYCLING DRUG-SENSING TRANSCRIPTIONAL ACTIVATOR SOXR"/>
    <property type="match status" value="1"/>
</dbReference>